<reference evidence="3" key="1">
    <citation type="submission" date="2019-11" db="EMBL/GenBank/DDBJ databases">
        <title>Isolation and characterization of two novel species in the genus Thiomicrorhabdus.</title>
        <authorList>
            <person name="Mochizuki J."/>
            <person name="Kojima H."/>
            <person name="Fukui M."/>
        </authorList>
    </citation>
    <scope>NUCLEOTIDE SEQUENCE [LARGE SCALE GENOMIC DNA]</scope>
    <source>
        <strain evidence="3">AkT22</strain>
    </source>
</reference>
<dbReference type="Proteomes" id="UP000501466">
    <property type="component" value="Chromosome"/>
</dbReference>
<accession>A0A6F8PPU2</accession>
<dbReference type="EMBL" id="AP021888">
    <property type="protein sequence ID" value="BBP44133.1"/>
    <property type="molecule type" value="Genomic_DNA"/>
</dbReference>
<evidence type="ECO:0000256" key="1">
    <source>
        <dbReference type="SAM" id="MobiDB-lite"/>
    </source>
</evidence>
<protein>
    <submittedName>
        <fullName evidence="2">Uncharacterized protein</fullName>
    </submittedName>
</protein>
<sequence>MPLPSSSTQATLAQSPKALTQPAQSQPKIVEFVQKEVDMMPGQWQEAGNPTPYELRTTIATCKRFWHMNQQALKHPDCDQAVTRENIKRLECLYINLMDYLVE</sequence>
<keyword evidence="3" id="KW-1185">Reference proteome</keyword>
<evidence type="ECO:0000313" key="3">
    <source>
        <dbReference type="Proteomes" id="UP000501466"/>
    </source>
</evidence>
<dbReference type="AlphaFoldDB" id="A0A6F8PPU2"/>
<feature type="region of interest" description="Disordered" evidence="1">
    <location>
        <begin position="1"/>
        <end position="25"/>
    </location>
</feature>
<name>A0A6F8PPU2_9GAMM</name>
<evidence type="ECO:0000313" key="2">
    <source>
        <dbReference type="EMBL" id="BBP44133.1"/>
    </source>
</evidence>
<dbReference type="RefSeq" id="WP_173291880.1">
    <property type="nucleotide sequence ID" value="NZ_AP021888.1"/>
</dbReference>
<organism evidence="2 3">
    <name type="scientific">Thiosulfativibrio zosterae</name>
    <dbReference type="NCBI Taxonomy" id="2675053"/>
    <lineage>
        <taxon>Bacteria</taxon>
        <taxon>Pseudomonadati</taxon>
        <taxon>Pseudomonadota</taxon>
        <taxon>Gammaproteobacteria</taxon>
        <taxon>Thiotrichales</taxon>
        <taxon>Piscirickettsiaceae</taxon>
        <taxon>Thiosulfativibrio</taxon>
    </lineage>
</organism>
<dbReference type="KEGG" id="tzo:THMIRHAT_18790"/>
<gene>
    <name evidence="2" type="ORF">THMIRHAT_18790</name>
</gene>
<proteinExistence type="predicted"/>